<sequence length="243" mass="25574">MYHVLPFGHCFLSIAPHKLSRHDQAATALQTCIATATTSIKMSRRSAKGDYIETDTGNKVARKAVLVGTQNIVLGGKTVIQPEVMIRGDLVRTAPSSSSSSSSTPSSGAAASNTAVAIGRYCFLSRGVTLRPPGRMYKGAYTYMPLRLGDHVFVGAASVVQAASVGSHVSIGRGCTVGEFAIIKDYVKVLDGATIAPFSVIPSFSIVAGQPARVVGEIPEGGHDEFELRDLYKTVGNNPQPPP</sequence>
<dbReference type="AlphaFoldDB" id="A0A2S7YCH3"/>
<comment type="similarity">
    <text evidence="4">Belongs to the dynactin subunits 5/6 family. Dynactin subunit 5 subfamily.</text>
</comment>
<dbReference type="InterPro" id="IPR011004">
    <property type="entry name" value="Trimer_LpxA-like_sf"/>
</dbReference>
<evidence type="ECO:0000313" key="7">
    <source>
        <dbReference type="Proteomes" id="UP000237441"/>
    </source>
</evidence>
<dbReference type="EMBL" id="JRHA01000004">
    <property type="protein sequence ID" value="PQK13714.1"/>
    <property type="molecule type" value="Genomic_DNA"/>
</dbReference>
<dbReference type="Proteomes" id="UP000237441">
    <property type="component" value="Unassembled WGS sequence"/>
</dbReference>
<evidence type="ECO:0000256" key="3">
    <source>
        <dbReference type="ARBA" id="ARBA00023212"/>
    </source>
</evidence>
<comment type="subcellular location">
    <subcellularLocation>
        <location evidence="1">Cytoplasm</location>
        <location evidence="1">Cytoskeleton</location>
    </subcellularLocation>
</comment>
<gene>
    <name evidence="6" type="ORF">BB8028_0004g06450</name>
</gene>
<comment type="caution">
    <text evidence="6">The sequence shown here is derived from an EMBL/GenBank/DDBJ whole genome shotgun (WGS) entry which is preliminary data.</text>
</comment>
<evidence type="ECO:0000256" key="1">
    <source>
        <dbReference type="ARBA" id="ARBA00004245"/>
    </source>
</evidence>
<dbReference type="Pfam" id="PF21711">
    <property type="entry name" value="DCTN5"/>
    <property type="match status" value="2"/>
</dbReference>
<evidence type="ECO:0000313" key="6">
    <source>
        <dbReference type="EMBL" id="PQK13714.1"/>
    </source>
</evidence>
<protein>
    <recommendedName>
        <fullName evidence="5">Dynactin subunit 5</fullName>
    </recommendedName>
</protein>
<evidence type="ECO:0000256" key="4">
    <source>
        <dbReference type="ARBA" id="ARBA00034706"/>
    </source>
</evidence>
<keyword evidence="3" id="KW-0206">Cytoskeleton</keyword>
<evidence type="ECO:0000256" key="5">
    <source>
        <dbReference type="ARBA" id="ARBA00034865"/>
    </source>
</evidence>
<dbReference type="PANTHER" id="PTHR46126">
    <property type="entry name" value="DYNACTIN SUBUNIT 5"/>
    <property type="match status" value="1"/>
</dbReference>
<accession>A0A2S7YCH3</accession>
<dbReference type="InterPro" id="IPR047125">
    <property type="entry name" value="DCTN5"/>
</dbReference>
<dbReference type="PANTHER" id="PTHR46126:SF1">
    <property type="entry name" value="DYNACTIN SUBUNIT 5"/>
    <property type="match status" value="1"/>
</dbReference>
<dbReference type="GO" id="GO:0005869">
    <property type="term" value="C:dynactin complex"/>
    <property type="evidence" value="ECO:0007669"/>
    <property type="project" value="TreeGrafter"/>
</dbReference>
<dbReference type="SUPFAM" id="SSF51161">
    <property type="entry name" value="Trimeric LpxA-like enzymes"/>
    <property type="match status" value="1"/>
</dbReference>
<dbReference type="CDD" id="cd03359">
    <property type="entry name" value="LbH_Dynactin_5"/>
    <property type="match status" value="1"/>
</dbReference>
<reference evidence="6 7" key="1">
    <citation type="submission" date="2016-07" db="EMBL/GenBank/DDBJ databases">
        <title>Comparative genomics of the entomopathogenic fungus Beauveria bassiana.</title>
        <authorList>
            <person name="Valero Jimenez C.A."/>
            <person name="Zwaan B.J."/>
            <person name="Van Kan J.A."/>
            <person name="Takken W."/>
            <person name="Debets A.J."/>
            <person name="Schoustra S.E."/>
            <person name="Koenraadt C.J."/>
        </authorList>
    </citation>
    <scope>NUCLEOTIDE SEQUENCE [LARGE SCALE GENOMIC DNA]</scope>
    <source>
        <strain evidence="6 7">ARSEF 8028</strain>
    </source>
</reference>
<keyword evidence="2" id="KW-0963">Cytoplasm</keyword>
<evidence type="ECO:0000256" key="2">
    <source>
        <dbReference type="ARBA" id="ARBA00022490"/>
    </source>
</evidence>
<dbReference type="Gene3D" id="2.160.10.10">
    <property type="entry name" value="Hexapeptide repeat proteins"/>
    <property type="match status" value="1"/>
</dbReference>
<organism evidence="6 7">
    <name type="scientific">Beauveria bassiana</name>
    <name type="common">White muscardine disease fungus</name>
    <name type="synonym">Tritirachium shiotae</name>
    <dbReference type="NCBI Taxonomy" id="176275"/>
    <lineage>
        <taxon>Eukaryota</taxon>
        <taxon>Fungi</taxon>
        <taxon>Dikarya</taxon>
        <taxon>Ascomycota</taxon>
        <taxon>Pezizomycotina</taxon>
        <taxon>Sordariomycetes</taxon>
        <taxon>Hypocreomycetidae</taxon>
        <taxon>Hypocreales</taxon>
        <taxon>Cordycipitaceae</taxon>
        <taxon>Beauveria</taxon>
    </lineage>
</organism>
<dbReference type="OrthoDB" id="417208at2759"/>
<name>A0A2S7YCH3_BEABA</name>
<proteinExistence type="inferred from homology"/>